<keyword evidence="3" id="KW-1185">Reference proteome</keyword>
<evidence type="ECO:0000313" key="3">
    <source>
        <dbReference type="Proteomes" id="UP000242219"/>
    </source>
</evidence>
<keyword evidence="1" id="KW-1133">Transmembrane helix</keyword>
<accession>A0A1V6LYS7</accession>
<dbReference type="AlphaFoldDB" id="A0A1V6LYS7"/>
<keyword evidence="1" id="KW-0472">Membrane</keyword>
<dbReference type="Gene3D" id="3.40.1000.10">
    <property type="entry name" value="Mog1/PsbP, alpha/beta/alpha sandwich"/>
    <property type="match status" value="1"/>
</dbReference>
<name>A0A1V6LYS7_9BACT</name>
<dbReference type="RefSeq" id="WP_070067514.1">
    <property type="nucleotide sequence ID" value="NZ_MJUW02000098.1"/>
</dbReference>
<evidence type="ECO:0000313" key="2">
    <source>
        <dbReference type="EMBL" id="OQD45279.1"/>
    </source>
</evidence>
<gene>
    <name evidence="2" type="ORF">BIY37_09115</name>
</gene>
<dbReference type="EMBL" id="MJUW02000098">
    <property type="protein sequence ID" value="OQD45279.1"/>
    <property type="molecule type" value="Genomic_DNA"/>
</dbReference>
<proteinExistence type="predicted"/>
<dbReference type="Proteomes" id="UP000242219">
    <property type="component" value="Unassembled WGS sequence"/>
</dbReference>
<reference evidence="2 3" key="1">
    <citation type="journal article" date="2016" name="Genome Announc.">
        <title>Draft Genome Sequence of the Anaerobic Ammonium-Oxidizing Bacterium 'Candidatus Brocadia sp. 40'.</title>
        <authorList>
            <person name="Ali M."/>
            <person name="Haroon M.F."/>
            <person name="Narita Y."/>
            <person name="Zhang L."/>
            <person name="Rangel Shaw D."/>
            <person name="Okabe S."/>
            <person name="Saikaly P.E."/>
        </authorList>
    </citation>
    <scope>NUCLEOTIDE SEQUENCE [LARGE SCALE GENOMIC DNA]</scope>
    <source>
        <strain evidence="2 3">40</strain>
    </source>
</reference>
<protein>
    <recommendedName>
        <fullName evidence="4">PsbP C-terminal domain-containing protein</fullName>
    </recommendedName>
</protein>
<organism evidence="2 3">
    <name type="scientific">Candidatus Brocadia sapporoensis</name>
    <dbReference type="NCBI Taxonomy" id="392547"/>
    <lineage>
        <taxon>Bacteria</taxon>
        <taxon>Pseudomonadati</taxon>
        <taxon>Planctomycetota</taxon>
        <taxon>Candidatus Brocadiia</taxon>
        <taxon>Candidatus Brocadiales</taxon>
        <taxon>Candidatus Brocadiaceae</taxon>
        <taxon>Candidatus Brocadia</taxon>
    </lineage>
</organism>
<sequence>MAMFFTQLKKAIFWLSIANFFCIVGCAAIRIEKGTFSPRDKNYIINIPETGKGWESIRIDKEDIALWQKQYKAMIAIISSNIENKTLSPEMLSRELFLGLAGKKIISKEPVLVDDQSALHTILEGRMDNSTLKISSYVIKAGDKVYDLVCWAPSGSFDYIQGDFENMVRSFRYMKE</sequence>
<evidence type="ECO:0008006" key="4">
    <source>
        <dbReference type="Google" id="ProtNLM"/>
    </source>
</evidence>
<comment type="caution">
    <text evidence="2">The sequence shown here is derived from an EMBL/GenBank/DDBJ whole genome shotgun (WGS) entry which is preliminary data.</text>
</comment>
<keyword evidence="1" id="KW-0812">Transmembrane</keyword>
<evidence type="ECO:0000256" key="1">
    <source>
        <dbReference type="SAM" id="Phobius"/>
    </source>
</evidence>
<feature type="transmembrane region" description="Helical" evidence="1">
    <location>
        <begin position="12"/>
        <end position="31"/>
    </location>
</feature>